<gene>
    <name evidence="1" type="ORF">HYPSUDRAFT_41854</name>
</gene>
<proteinExistence type="predicted"/>
<keyword evidence="2" id="KW-1185">Reference proteome</keyword>
<name>A0A0D2NZ45_HYPSF</name>
<sequence length="422" mass="48047">MRKHITLPYDILALIVYEIWTQSLTSLPGGNIATRTLVALSQTCKLMLPLCHRYLFASVKFDSRRGAKTKELMDLLRENPTVARYVQSLQYTIREPADEHRYEYGILDTLHRFSPSLWSIRIGPDSYDCDDESFAWNVQPGYIQALLISLMQLPNVTSVTLSSLHSFPAFQLLHCRGLKNLCLDNMTSFTFAAARPITASRSQAPAPLFLEVSLTSWAALASVMDPARRPNLILDLSHVQNAIVTVGEDFDVEILGEVFKTATQLETLTLEVESSSKIWITSLGTSLAANVRPALWKIRFFGYALHSQTNPLWGFNLALKEIAGRNNVLEVLHVEIIVYPEHQCHTDSDDFTDLDRVLTERGGFPMLRRVSFHITWYYKEGESDSEYEKLLGSLNKLTRTRFPRLARSSEIQFTFFEDEVEE</sequence>
<dbReference type="AlphaFoldDB" id="A0A0D2NZ45"/>
<reference evidence="2" key="1">
    <citation type="submission" date="2014-04" db="EMBL/GenBank/DDBJ databases">
        <title>Evolutionary Origins and Diversification of the Mycorrhizal Mutualists.</title>
        <authorList>
            <consortium name="DOE Joint Genome Institute"/>
            <consortium name="Mycorrhizal Genomics Consortium"/>
            <person name="Kohler A."/>
            <person name="Kuo A."/>
            <person name="Nagy L.G."/>
            <person name="Floudas D."/>
            <person name="Copeland A."/>
            <person name="Barry K.W."/>
            <person name="Cichocki N."/>
            <person name="Veneault-Fourrey C."/>
            <person name="LaButti K."/>
            <person name="Lindquist E.A."/>
            <person name="Lipzen A."/>
            <person name="Lundell T."/>
            <person name="Morin E."/>
            <person name="Murat C."/>
            <person name="Riley R."/>
            <person name="Ohm R."/>
            <person name="Sun H."/>
            <person name="Tunlid A."/>
            <person name="Henrissat B."/>
            <person name="Grigoriev I.V."/>
            <person name="Hibbett D.S."/>
            <person name="Martin F."/>
        </authorList>
    </citation>
    <scope>NUCLEOTIDE SEQUENCE [LARGE SCALE GENOMIC DNA]</scope>
    <source>
        <strain evidence="2">FD-334 SS-4</strain>
    </source>
</reference>
<dbReference type="Proteomes" id="UP000054270">
    <property type="component" value="Unassembled WGS sequence"/>
</dbReference>
<accession>A0A0D2NZ45</accession>
<dbReference type="EMBL" id="KN817556">
    <property type="protein sequence ID" value="KJA21706.1"/>
    <property type="molecule type" value="Genomic_DNA"/>
</dbReference>
<organism evidence="1 2">
    <name type="scientific">Hypholoma sublateritium (strain FD-334 SS-4)</name>
    <dbReference type="NCBI Taxonomy" id="945553"/>
    <lineage>
        <taxon>Eukaryota</taxon>
        <taxon>Fungi</taxon>
        <taxon>Dikarya</taxon>
        <taxon>Basidiomycota</taxon>
        <taxon>Agaricomycotina</taxon>
        <taxon>Agaricomycetes</taxon>
        <taxon>Agaricomycetidae</taxon>
        <taxon>Agaricales</taxon>
        <taxon>Agaricineae</taxon>
        <taxon>Strophariaceae</taxon>
        <taxon>Hypholoma</taxon>
    </lineage>
</organism>
<evidence type="ECO:0008006" key="3">
    <source>
        <dbReference type="Google" id="ProtNLM"/>
    </source>
</evidence>
<dbReference type="STRING" id="945553.A0A0D2NZ45"/>
<evidence type="ECO:0000313" key="2">
    <source>
        <dbReference type="Proteomes" id="UP000054270"/>
    </source>
</evidence>
<evidence type="ECO:0000313" key="1">
    <source>
        <dbReference type="EMBL" id="KJA21706.1"/>
    </source>
</evidence>
<protein>
    <recommendedName>
        <fullName evidence="3">F-box domain-containing protein</fullName>
    </recommendedName>
</protein>